<keyword evidence="4" id="KW-1185">Reference proteome</keyword>
<evidence type="ECO:0000313" key="3">
    <source>
        <dbReference type="EMBL" id="RCN26705.1"/>
    </source>
</evidence>
<dbReference type="GO" id="GO:0005634">
    <property type="term" value="C:nucleus"/>
    <property type="evidence" value="ECO:0007669"/>
    <property type="project" value="UniProtKB-SubCell"/>
</dbReference>
<comment type="subcellular location">
    <subcellularLocation>
        <location evidence="1">Nucleus</location>
    </subcellularLocation>
</comment>
<name>A0A368F742_ANCCA</name>
<dbReference type="Pfam" id="PF11427">
    <property type="entry name" value="HTH_Tnp_Tc3_1"/>
    <property type="match status" value="1"/>
</dbReference>
<dbReference type="InterPro" id="IPR009057">
    <property type="entry name" value="Homeodomain-like_sf"/>
</dbReference>
<dbReference type="SUPFAM" id="SSF46689">
    <property type="entry name" value="Homeodomain-like"/>
    <property type="match status" value="1"/>
</dbReference>
<dbReference type="EMBL" id="JOJR01006370">
    <property type="protein sequence ID" value="RCN26705.1"/>
    <property type="molecule type" value="Genomic_DNA"/>
</dbReference>
<dbReference type="GO" id="GO:0003677">
    <property type="term" value="F:DNA binding"/>
    <property type="evidence" value="ECO:0007669"/>
    <property type="project" value="InterPro"/>
</dbReference>
<dbReference type="Gene3D" id="1.10.10.60">
    <property type="entry name" value="Homeodomain-like"/>
    <property type="match status" value="1"/>
</dbReference>
<dbReference type="AlphaFoldDB" id="A0A368F742"/>
<organism evidence="3 4">
    <name type="scientific">Ancylostoma caninum</name>
    <name type="common">Dog hookworm</name>
    <dbReference type="NCBI Taxonomy" id="29170"/>
    <lineage>
        <taxon>Eukaryota</taxon>
        <taxon>Metazoa</taxon>
        <taxon>Ecdysozoa</taxon>
        <taxon>Nematoda</taxon>
        <taxon>Chromadorea</taxon>
        <taxon>Rhabditida</taxon>
        <taxon>Rhabditina</taxon>
        <taxon>Rhabditomorpha</taxon>
        <taxon>Strongyloidea</taxon>
        <taxon>Ancylostomatidae</taxon>
        <taxon>Ancylostomatinae</taxon>
        <taxon>Ancylostoma</taxon>
    </lineage>
</organism>
<evidence type="ECO:0000256" key="1">
    <source>
        <dbReference type="ARBA" id="ARBA00004123"/>
    </source>
</evidence>
<reference evidence="3 4" key="1">
    <citation type="submission" date="2014-10" db="EMBL/GenBank/DDBJ databases">
        <title>Draft genome of the hookworm Ancylostoma caninum.</title>
        <authorList>
            <person name="Mitreva M."/>
        </authorList>
    </citation>
    <scope>NUCLEOTIDE SEQUENCE [LARGE SCALE GENOMIC DNA]</scope>
    <source>
        <strain evidence="3 4">Baltimore</strain>
    </source>
</reference>
<sequence length="131" mass="14407">MLAAEEQAVISALKDAGESHKKIAEKFKRSRHVVASYLSDPQAYGKKKSCGRPARLIARMRGGFAGQLNRDPPPDPCRCAASNLSFHRVENDPWKRSHPPCRTDKNALDYGATQAGQAQLCSGETDWSKIV</sequence>
<protein>
    <recommendedName>
        <fullName evidence="2">Tc3 transposase DNA binding domain-containing protein</fullName>
    </recommendedName>
</protein>
<accession>A0A368F742</accession>
<feature type="domain" description="Tc3 transposase DNA binding" evidence="2">
    <location>
        <begin position="3"/>
        <end position="45"/>
    </location>
</feature>
<evidence type="ECO:0000259" key="2">
    <source>
        <dbReference type="Pfam" id="PF11427"/>
    </source>
</evidence>
<dbReference type="InterPro" id="IPR025898">
    <property type="entry name" value="Tc3_transposase_DNA-bd_dom"/>
</dbReference>
<proteinExistence type="predicted"/>
<dbReference type="Proteomes" id="UP000252519">
    <property type="component" value="Unassembled WGS sequence"/>
</dbReference>
<gene>
    <name evidence="3" type="ORF">ANCCAN_27568</name>
</gene>
<comment type="caution">
    <text evidence="3">The sequence shown here is derived from an EMBL/GenBank/DDBJ whole genome shotgun (WGS) entry which is preliminary data.</text>
</comment>
<evidence type="ECO:0000313" key="4">
    <source>
        <dbReference type="Proteomes" id="UP000252519"/>
    </source>
</evidence>